<dbReference type="AlphaFoldDB" id="G0NJX7"/>
<dbReference type="OrthoDB" id="361039at2759"/>
<dbReference type="Proteomes" id="UP000008068">
    <property type="component" value="Unassembled WGS sequence"/>
</dbReference>
<evidence type="ECO:0000259" key="1">
    <source>
        <dbReference type="Pfam" id="PF07735"/>
    </source>
</evidence>
<dbReference type="Pfam" id="PF07735">
    <property type="entry name" value="FBA_2"/>
    <property type="match status" value="1"/>
</dbReference>
<evidence type="ECO:0000313" key="2">
    <source>
        <dbReference type="EMBL" id="EGT32680.1"/>
    </source>
</evidence>
<accession>G0NJX7</accession>
<reference evidence="3" key="1">
    <citation type="submission" date="2011-07" db="EMBL/GenBank/DDBJ databases">
        <authorList>
            <consortium name="Caenorhabditis brenneri Sequencing and Analysis Consortium"/>
            <person name="Wilson R.K."/>
        </authorList>
    </citation>
    <scope>NUCLEOTIDE SEQUENCE [LARGE SCALE GENOMIC DNA]</scope>
    <source>
        <strain evidence="3">PB2801</strain>
    </source>
</reference>
<sequence>MDYLKNSFNLSNTDLVLNGDYSTTVRAIVNHINSTQTLVSNVEVGFDPQLSDDDFKFILQNVSATENFFQIQRIDSCEKRRNFRNLLTSDDNEEIYVDGSNSKTEDLKRFLKEWKSGKFPKLKKVALETKVTCMNYLDVTNGSKRMRDKCDYSYRRREMVAIKGQGNLYGIVNPDENRNRT</sequence>
<evidence type="ECO:0000313" key="3">
    <source>
        <dbReference type="Proteomes" id="UP000008068"/>
    </source>
</evidence>
<dbReference type="HOGENOM" id="CLU_1490274_0_0_1"/>
<proteinExistence type="predicted"/>
<dbReference type="InParanoid" id="G0NJX7"/>
<dbReference type="EMBL" id="GL379897">
    <property type="protein sequence ID" value="EGT32680.1"/>
    <property type="molecule type" value="Genomic_DNA"/>
</dbReference>
<name>G0NJX7_CAEBE</name>
<protein>
    <recommendedName>
        <fullName evidence="1">Sdz-33 F-box domain-containing protein</fullName>
    </recommendedName>
</protein>
<organism evidence="3">
    <name type="scientific">Caenorhabditis brenneri</name>
    <name type="common">Nematode worm</name>
    <dbReference type="NCBI Taxonomy" id="135651"/>
    <lineage>
        <taxon>Eukaryota</taxon>
        <taxon>Metazoa</taxon>
        <taxon>Ecdysozoa</taxon>
        <taxon>Nematoda</taxon>
        <taxon>Chromadorea</taxon>
        <taxon>Rhabditida</taxon>
        <taxon>Rhabditina</taxon>
        <taxon>Rhabditomorpha</taxon>
        <taxon>Rhabditoidea</taxon>
        <taxon>Rhabditidae</taxon>
        <taxon>Peloderinae</taxon>
        <taxon>Caenorhabditis</taxon>
    </lineage>
</organism>
<keyword evidence="3" id="KW-1185">Reference proteome</keyword>
<dbReference type="InterPro" id="IPR012885">
    <property type="entry name" value="F-box_Sdz-33"/>
</dbReference>
<gene>
    <name evidence="2" type="ORF">CAEBREN_02475</name>
</gene>
<feature type="domain" description="Sdz-33 F-box" evidence="1">
    <location>
        <begin position="79"/>
        <end position="125"/>
    </location>
</feature>